<evidence type="ECO:0000313" key="8">
    <source>
        <dbReference type="Proteomes" id="UP000029995"/>
    </source>
</evidence>
<reference evidence="7 8" key="1">
    <citation type="submission" date="2014-01" db="EMBL/GenBank/DDBJ databases">
        <title>Genome sequence determination for a cystic fibrosis isolate, Inquilinus limosus.</title>
        <authorList>
            <person name="Pino M."/>
            <person name="Di Conza J."/>
            <person name="Gutkind G."/>
        </authorList>
    </citation>
    <scope>NUCLEOTIDE SEQUENCE [LARGE SCALE GENOMIC DNA]</scope>
    <source>
        <strain evidence="7 8">MP06</strain>
    </source>
</reference>
<dbReference type="PANTHER" id="PTHR43859:SF4">
    <property type="entry name" value="BUTANOATE--COA LIGASE AAE1-RELATED"/>
    <property type="match status" value="1"/>
</dbReference>
<dbReference type="Proteomes" id="UP000029995">
    <property type="component" value="Unassembled WGS sequence"/>
</dbReference>
<dbReference type="NCBIfam" id="NF004837">
    <property type="entry name" value="PRK06187.1"/>
    <property type="match status" value="1"/>
</dbReference>
<gene>
    <name evidence="7" type="ORF">P409_06710</name>
</gene>
<protein>
    <submittedName>
        <fullName evidence="7">Long-chain fatty acid--CoA ligase</fullName>
    </submittedName>
</protein>
<dbReference type="PANTHER" id="PTHR43859">
    <property type="entry name" value="ACYL-ACTIVATING ENZYME"/>
    <property type="match status" value="1"/>
</dbReference>
<organism evidence="7 8">
    <name type="scientific">Inquilinus limosus MP06</name>
    <dbReference type="NCBI Taxonomy" id="1398085"/>
    <lineage>
        <taxon>Bacteria</taxon>
        <taxon>Pseudomonadati</taxon>
        <taxon>Pseudomonadota</taxon>
        <taxon>Alphaproteobacteria</taxon>
        <taxon>Rhodospirillales</taxon>
        <taxon>Rhodospirillaceae</taxon>
        <taxon>Inquilinus</taxon>
    </lineage>
</organism>
<evidence type="ECO:0000256" key="4">
    <source>
        <dbReference type="ARBA" id="ARBA00023098"/>
    </source>
</evidence>
<evidence type="ECO:0000259" key="6">
    <source>
        <dbReference type="Pfam" id="PF13193"/>
    </source>
</evidence>
<feature type="domain" description="AMP-binding enzyme C-terminal" evidence="6">
    <location>
        <begin position="454"/>
        <end position="528"/>
    </location>
</feature>
<comment type="caution">
    <text evidence="7">The sequence shown here is derived from an EMBL/GenBank/DDBJ whole genome shotgun (WGS) entry which is preliminary data.</text>
</comment>
<dbReference type="InterPro" id="IPR045851">
    <property type="entry name" value="AMP-bd_C_sf"/>
</dbReference>
<feature type="domain" description="AMP-dependent synthetase/ligase" evidence="5">
    <location>
        <begin position="16"/>
        <end position="404"/>
    </location>
</feature>
<dbReference type="InterPro" id="IPR020845">
    <property type="entry name" value="AMP-binding_CS"/>
</dbReference>
<dbReference type="EMBL" id="JANX01000052">
    <property type="protein sequence ID" value="KGM35037.1"/>
    <property type="molecule type" value="Genomic_DNA"/>
</dbReference>
<sequence length="547" mass="59064">MLGRMQHEPLRIGALLEHAARSHREARIITQRHDGSTVTHTYPDIAARTARLAHALTARGVAQGERLATLAWNDHRHLELYYGVSGIGAVCHTVNPRLFSGQIAYILADAGDTHLFLDPMFLPVLAGIGDGLPATLQTLVLLEPPADPVPPALATRFEILDYEDLIAGRADAFDWPVLDENTAAFLCYSSGTTGEPKGVLSSHRSTLLHAYAANQPDAFCLRATDTAMPVVPMFHVNAWGIPFVAPLAGASLVLPGPRLDGASLFRLIEATGVTFSAGVPTIWLGLLAHLRESGSRFTRPPRLVIGGSACPLPLIEAFEQDYGVEIGHAWGMTETSPIGLFNAPKPETLARDEAEQRALKRKQGRAIPGIRLRIADAAGRDVPADGVAFGEILVRGPWVAGGYFGRDGDPAFTPDGWFRTGDVATIDGSGYVEIVDRAKDVIKSGGEWISSIALENIAVGHPKLREAAVIGARHPKWDERPVLIAVPAEGAAPTRAEILGWFDGKVAKWWRPDDVVFVDELPHTATGKLLKTELRRRYRDHLAGEAG</sequence>
<keyword evidence="2 7" id="KW-0436">Ligase</keyword>
<evidence type="ECO:0000256" key="3">
    <source>
        <dbReference type="ARBA" id="ARBA00022832"/>
    </source>
</evidence>
<dbReference type="SUPFAM" id="SSF56801">
    <property type="entry name" value="Acetyl-CoA synthetase-like"/>
    <property type="match status" value="1"/>
</dbReference>
<dbReference type="InterPro" id="IPR042099">
    <property type="entry name" value="ANL_N_sf"/>
</dbReference>
<dbReference type="InterPro" id="IPR025110">
    <property type="entry name" value="AMP-bd_C"/>
</dbReference>
<dbReference type="CDD" id="cd12119">
    <property type="entry name" value="ttLC_FACS_AlkK_like"/>
    <property type="match status" value="1"/>
</dbReference>
<dbReference type="AlphaFoldDB" id="A0A0A0DDG7"/>
<keyword evidence="3" id="KW-0276">Fatty acid metabolism</keyword>
<dbReference type="Gene3D" id="3.40.50.12780">
    <property type="entry name" value="N-terminal domain of ligase-like"/>
    <property type="match status" value="1"/>
</dbReference>
<dbReference type="RefSeq" id="WP_034833373.1">
    <property type="nucleotide sequence ID" value="NZ_JANX01000052.1"/>
</dbReference>
<dbReference type="GO" id="GO:0016874">
    <property type="term" value="F:ligase activity"/>
    <property type="evidence" value="ECO:0007669"/>
    <property type="project" value="UniProtKB-KW"/>
</dbReference>
<dbReference type="PROSITE" id="PS00455">
    <property type="entry name" value="AMP_BINDING"/>
    <property type="match status" value="1"/>
</dbReference>
<dbReference type="OrthoDB" id="9803968at2"/>
<dbReference type="InterPro" id="IPR000873">
    <property type="entry name" value="AMP-dep_synth/lig_dom"/>
</dbReference>
<name>A0A0A0DDG7_9PROT</name>
<comment type="similarity">
    <text evidence="1">Belongs to the ATP-dependent AMP-binding enzyme family.</text>
</comment>
<dbReference type="Gene3D" id="3.30.300.30">
    <property type="match status" value="1"/>
</dbReference>
<evidence type="ECO:0000313" key="7">
    <source>
        <dbReference type="EMBL" id="KGM35037.1"/>
    </source>
</evidence>
<proteinExistence type="inferred from homology"/>
<keyword evidence="4" id="KW-0443">Lipid metabolism</keyword>
<dbReference type="Pfam" id="PF13193">
    <property type="entry name" value="AMP-binding_C"/>
    <property type="match status" value="1"/>
</dbReference>
<evidence type="ECO:0000259" key="5">
    <source>
        <dbReference type="Pfam" id="PF00501"/>
    </source>
</evidence>
<dbReference type="Pfam" id="PF00501">
    <property type="entry name" value="AMP-binding"/>
    <property type="match status" value="1"/>
</dbReference>
<evidence type="ECO:0000256" key="2">
    <source>
        <dbReference type="ARBA" id="ARBA00022598"/>
    </source>
</evidence>
<dbReference type="GO" id="GO:0006631">
    <property type="term" value="P:fatty acid metabolic process"/>
    <property type="evidence" value="ECO:0007669"/>
    <property type="project" value="UniProtKB-KW"/>
</dbReference>
<evidence type="ECO:0000256" key="1">
    <source>
        <dbReference type="ARBA" id="ARBA00006432"/>
    </source>
</evidence>
<accession>A0A0A0DDG7</accession>